<evidence type="ECO:0000313" key="12">
    <source>
        <dbReference type="Ensembl" id="ENSHCOP00000025045.1"/>
    </source>
</evidence>
<dbReference type="AlphaFoldDB" id="A0A3Q2Z0I6"/>
<dbReference type="PROSITE" id="PS00028">
    <property type="entry name" value="ZINC_FINGER_C2H2_1"/>
    <property type="match status" value="3"/>
</dbReference>
<dbReference type="GO" id="GO:0043565">
    <property type="term" value="F:sequence-specific DNA binding"/>
    <property type="evidence" value="ECO:0007669"/>
    <property type="project" value="UniProtKB-ARBA"/>
</dbReference>
<dbReference type="Ensembl" id="ENSHCOT00000018843.1">
    <property type="protein sequence ID" value="ENSHCOP00000025045.1"/>
    <property type="gene ID" value="ENSHCOG00000014891.1"/>
</dbReference>
<feature type="domain" description="C2H2-type" evidence="11">
    <location>
        <begin position="337"/>
        <end position="362"/>
    </location>
</feature>
<dbReference type="InterPro" id="IPR013087">
    <property type="entry name" value="Znf_C2H2_type"/>
</dbReference>
<keyword evidence="2" id="KW-0479">Metal-binding</keyword>
<feature type="domain" description="C2H2-type" evidence="11">
    <location>
        <begin position="309"/>
        <end position="336"/>
    </location>
</feature>
<dbReference type="SUPFAM" id="SSF57667">
    <property type="entry name" value="beta-beta-alpha zinc fingers"/>
    <property type="match status" value="2"/>
</dbReference>
<comment type="subcellular location">
    <subcellularLocation>
        <location evidence="1">Nucleus</location>
    </subcellularLocation>
</comment>
<reference evidence="12" key="2">
    <citation type="submission" date="2025-09" db="UniProtKB">
        <authorList>
            <consortium name="Ensembl"/>
        </authorList>
    </citation>
    <scope>IDENTIFICATION</scope>
</reference>
<dbReference type="FunFam" id="3.30.160.60:FF:001732">
    <property type="entry name" value="Zgc:162936"/>
    <property type="match status" value="1"/>
</dbReference>
<dbReference type="PANTHER" id="PTHR24394:SF29">
    <property type="entry name" value="MYONEURIN"/>
    <property type="match status" value="1"/>
</dbReference>
<feature type="domain" description="C2H2-type" evidence="11">
    <location>
        <begin position="258"/>
        <end position="285"/>
    </location>
</feature>
<dbReference type="GO" id="GO:0000981">
    <property type="term" value="F:DNA-binding transcription factor activity, RNA polymerase II-specific"/>
    <property type="evidence" value="ECO:0007669"/>
    <property type="project" value="TreeGrafter"/>
</dbReference>
<evidence type="ECO:0000256" key="2">
    <source>
        <dbReference type="ARBA" id="ARBA00022723"/>
    </source>
</evidence>
<evidence type="ECO:0000256" key="10">
    <source>
        <dbReference type="SAM" id="MobiDB-lite"/>
    </source>
</evidence>
<dbReference type="RefSeq" id="XP_019752638.1">
    <property type="nucleotide sequence ID" value="XM_019897079.1"/>
</dbReference>
<dbReference type="PROSITE" id="PS50157">
    <property type="entry name" value="ZINC_FINGER_C2H2_2"/>
    <property type="match status" value="4"/>
</dbReference>
<dbReference type="FunFam" id="3.30.160.60:FF:001818">
    <property type="entry name" value="GDNF-inducible zinc finger protein 1 isoform X1"/>
    <property type="match status" value="1"/>
</dbReference>
<keyword evidence="6" id="KW-0238">DNA-binding</keyword>
<organism evidence="12 13">
    <name type="scientific">Hippocampus comes</name>
    <name type="common">Tiger tail seahorse</name>
    <dbReference type="NCBI Taxonomy" id="109280"/>
    <lineage>
        <taxon>Eukaryota</taxon>
        <taxon>Metazoa</taxon>
        <taxon>Chordata</taxon>
        <taxon>Craniata</taxon>
        <taxon>Vertebrata</taxon>
        <taxon>Euteleostomi</taxon>
        <taxon>Actinopterygii</taxon>
        <taxon>Neopterygii</taxon>
        <taxon>Teleostei</taxon>
        <taxon>Neoteleostei</taxon>
        <taxon>Acanthomorphata</taxon>
        <taxon>Syngnathiaria</taxon>
        <taxon>Syngnathiformes</taxon>
        <taxon>Syngnathoidei</taxon>
        <taxon>Syngnathidae</taxon>
        <taxon>Hippocampus</taxon>
    </lineage>
</organism>
<dbReference type="OMA" id="RESERCK"/>
<dbReference type="RefSeq" id="XP_019752639.1">
    <property type="nucleotide sequence ID" value="XM_019897080.1"/>
</dbReference>
<dbReference type="GO" id="GO:0045893">
    <property type="term" value="P:positive regulation of DNA-templated transcription"/>
    <property type="evidence" value="ECO:0007669"/>
    <property type="project" value="UniProtKB-ARBA"/>
</dbReference>
<evidence type="ECO:0000256" key="5">
    <source>
        <dbReference type="ARBA" id="ARBA00022833"/>
    </source>
</evidence>
<keyword evidence="13" id="KW-1185">Reference proteome</keyword>
<evidence type="ECO:0000256" key="6">
    <source>
        <dbReference type="ARBA" id="ARBA00023125"/>
    </source>
</evidence>
<dbReference type="InterPro" id="IPR036236">
    <property type="entry name" value="Znf_C2H2_sf"/>
</dbReference>
<feature type="region of interest" description="Disordered" evidence="10">
    <location>
        <begin position="131"/>
        <end position="160"/>
    </location>
</feature>
<dbReference type="Pfam" id="PF13465">
    <property type="entry name" value="zf-H2C2_2"/>
    <property type="match status" value="1"/>
</dbReference>
<dbReference type="GO" id="GO:0005634">
    <property type="term" value="C:nucleus"/>
    <property type="evidence" value="ECO:0007669"/>
    <property type="project" value="UniProtKB-SubCell"/>
</dbReference>
<evidence type="ECO:0000313" key="13">
    <source>
        <dbReference type="Proteomes" id="UP000264820"/>
    </source>
</evidence>
<evidence type="ECO:0000256" key="1">
    <source>
        <dbReference type="ARBA" id="ARBA00004123"/>
    </source>
</evidence>
<dbReference type="Pfam" id="PF00096">
    <property type="entry name" value="zf-C2H2"/>
    <property type="match status" value="2"/>
</dbReference>
<dbReference type="FunFam" id="3.30.160.60:FF:000045">
    <property type="entry name" value="ZFP69 zinc finger protein B"/>
    <property type="match status" value="1"/>
</dbReference>
<dbReference type="KEGG" id="hcq:109532285"/>
<dbReference type="PANTHER" id="PTHR24394">
    <property type="entry name" value="ZINC FINGER PROTEIN"/>
    <property type="match status" value="1"/>
</dbReference>
<dbReference type="GO" id="GO:0005694">
    <property type="term" value="C:chromosome"/>
    <property type="evidence" value="ECO:0007669"/>
    <property type="project" value="UniProtKB-ARBA"/>
</dbReference>
<keyword evidence="9" id="KW-0175">Coiled coil</keyword>
<keyword evidence="3" id="KW-0677">Repeat</keyword>
<dbReference type="Proteomes" id="UP000264820">
    <property type="component" value="Unplaced"/>
</dbReference>
<dbReference type="Gene3D" id="3.30.160.60">
    <property type="entry name" value="Classic Zinc Finger"/>
    <property type="match status" value="4"/>
</dbReference>
<evidence type="ECO:0000256" key="3">
    <source>
        <dbReference type="ARBA" id="ARBA00022737"/>
    </source>
</evidence>
<evidence type="ECO:0000256" key="8">
    <source>
        <dbReference type="PROSITE-ProRule" id="PRU00042"/>
    </source>
</evidence>
<protein>
    <submittedName>
        <fullName evidence="12">Zinc finger protein 846-like</fullName>
    </submittedName>
</protein>
<feature type="compositionally biased region" description="Basic and acidic residues" evidence="10">
    <location>
        <begin position="142"/>
        <end position="160"/>
    </location>
</feature>
<keyword evidence="4 8" id="KW-0863">Zinc-finger</keyword>
<feature type="domain" description="C2H2-type" evidence="11">
    <location>
        <begin position="230"/>
        <end position="257"/>
    </location>
</feature>
<feature type="coiled-coil region" evidence="9">
    <location>
        <begin position="18"/>
        <end position="45"/>
    </location>
</feature>
<dbReference type="GeneTree" id="ENSGT00940000162287"/>
<proteinExistence type="predicted"/>
<dbReference type="FunFam" id="3.30.160.60:FF:000446">
    <property type="entry name" value="Zinc finger protein"/>
    <property type="match status" value="1"/>
</dbReference>
<dbReference type="GeneID" id="109532285"/>
<evidence type="ECO:0000256" key="4">
    <source>
        <dbReference type="ARBA" id="ARBA00022771"/>
    </source>
</evidence>
<dbReference type="SMART" id="SM00355">
    <property type="entry name" value="ZnF_C2H2"/>
    <property type="match status" value="4"/>
</dbReference>
<dbReference type="GO" id="GO:0008270">
    <property type="term" value="F:zinc ion binding"/>
    <property type="evidence" value="ECO:0007669"/>
    <property type="project" value="UniProtKB-KW"/>
</dbReference>
<dbReference type="OrthoDB" id="9439903at2759"/>
<keyword evidence="7" id="KW-0539">Nucleus</keyword>
<evidence type="ECO:0000256" key="9">
    <source>
        <dbReference type="SAM" id="Coils"/>
    </source>
</evidence>
<evidence type="ECO:0000256" key="7">
    <source>
        <dbReference type="ARBA" id="ARBA00023242"/>
    </source>
</evidence>
<reference evidence="12" key="1">
    <citation type="submission" date="2025-08" db="UniProtKB">
        <authorList>
            <consortium name="Ensembl"/>
        </authorList>
    </citation>
    <scope>IDENTIFICATION</scope>
</reference>
<sequence length="362" mass="41348">MLREVMKERLNVAMQAIYELFETTILEYEEELRRTKVEKERKSEQLPEAILESRSFHKDVQQVLVKSPEVVPSEWQQREEKCLQIKSPTKIEEENIQSCQDWEQLPPHKMVNVGINTISLTDVHLKSEEDKGLSSQFQHTQSVEEKSSHAEADGEHCEESDKIAPLPVVDAMFFPKIDAPTVSLANSECYAPHPANSKPLSFSQCDEAFGKMRSLRPHVRTGQNPAGTHLSCPFCEKTFNFKANLTRHVNIHTGVKPFVCALCGNAFAQSCHLKRHMGTHTSNKRVARQYKKTTPVSVVSAVNSCKPAIPCLFCAKGFTKKAYLERHMRTHTGERPFSCDVCNKRFNRKDYLRHHACIRDKN</sequence>
<accession>A0A3Q2Z0I6</accession>
<evidence type="ECO:0000259" key="11">
    <source>
        <dbReference type="PROSITE" id="PS50157"/>
    </source>
</evidence>
<name>A0A3Q2Z0I6_HIPCM</name>
<keyword evidence="5" id="KW-0862">Zinc</keyword>